<name>A0ABR3EXV6_9AGAR</name>
<gene>
    <name evidence="1" type="ORF">V5O48_014240</name>
</gene>
<accession>A0ABR3EXV6</accession>
<sequence length="617" mass="69967">MSSEFSSQESPSSSSTLGVSEYFKNSQHFSIGDNGNFSTVHGDQIQQNYYNTEVKKRKFIVASEEEEAEYEQFPEIKRANFVAIRNIHRSDGWVYDFEQQKLKSVKSAKRTVVAGDVRIGGVASKCLMVQYSGQGAEELWKEDFRKFGGVRCPENAQLVAINLSSIPMLILTGDLVPMAHLVDRVGVIERTYLRTLAIQMGCFDDFSMWMDTSRGVFCRGPEGPQYGYIRGDFDDFHDLPLDAGLVKEDILIRYLTSRKPDCEVVRVLSSVWACNTSQIKVERPTVMSTLMDTILAVERGVWKEDEKSCLCEREELPNGVTRFTLHHNRRHLRLWLDCHKSICDWFAQAPSIFCAHGISLEDNLRTYKLLLPDTLRGTLSNSRAKQRRRKECLPIYFFIPLSGSTFWSFDLDGQDPFTTDLCRYLGLPIRLALNCTEDSWPTSAYKALQTYQIARGFDPNTTEFAQHNGYPIYEIAEQSLPSRFEQVEDSEPTETSLRSVPPEELDDMYLGVMFGDVQPEDLVANTTTQGAALQKDSMDIPGTARINCTLSEGKPGSYVRIPSPRDAHDLLIDLKRISPSEIKDAIPMREANVGWSRFIPTFSWAALEDSDIHLAVF</sequence>
<dbReference type="EMBL" id="JBAHYK010001508">
    <property type="protein sequence ID" value="KAL0567752.1"/>
    <property type="molecule type" value="Genomic_DNA"/>
</dbReference>
<dbReference type="Proteomes" id="UP001465976">
    <property type="component" value="Unassembled WGS sequence"/>
</dbReference>
<reference evidence="1 2" key="1">
    <citation type="submission" date="2024-02" db="EMBL/GenBank/DDBJ databases">
        <title>A draft genome for the cacao thread blight pathogen Marasmius crinis-equi.</title>
        <authorList>
            <person name="Cohen S.P."/>
            <person name="Baruah I.K."/>
            <person name="Amoako-Attah I."/>
            <person name="Bukari Y."/>
            <person name="Meinhardt L.W."/>
            <person name="Bailey B.A."/>
        </authorList>
    </citation>
    <scope>NUCLEOTIDE SEQUENCE [LARGE SCALE GENOMIC DNA]</scope>
    <source>
        <strain evidence="1 2">GH-76</strain>
    </source>
</reference>
<protein>
    <submittedName>
        <fullName evidence="1">Uncharacterized protein</fullName>
    </submittedName>
</protein>
<comment type="caution">
    <text evidence="1">The sequence shown here is derived from an EMBL/GenBank/DDBJ whole genome shotgun (WGS) entry which is preliminary data.</text>
</comment>
<evidence type="ECO:0000313" key="1">
    <source>
        <dbReference type="EMBL" id="KAL0567752.1"/>
    </source>
</evidence>
<proteinExistence type="predicted"/>
<keyword evidence="2" id="KW-1185">Reference proteome</keyword>
<evidence type="ECO:0000313" key="2">
    <source>
        <dbReference type="Proteomes" id="UP001465976"/>
    </source>
</evidence>
<organism evidence="1 2">
    <name type="scientific">Marasmius crinis-equi</name>
    <dbReference type="NCBI Taxonomy" id="585013"/>
    <lineage>
        <taxon>Eukaryota</taxon>
        <taxon>Fungi</taxon>
        <taxon>Dikarya</taxon>
        <taxon>Basidiomycota</taxon>
        <taxon>Agaricomycotina</taxon>
        <taxon>Agaricomycetes</taxon>
        <taxon>Agaricomycetidae</taxon>
        <taxon>Agaricales</taxon>
        <taxon>Marasmiineae</taxon>
        <taxon>Marasmiaceae</taxon>
        <taxon>Marasmius</taxon>
    </lineage>
</organism>